<keyword evidence="3" id="KW-1185">Reference proteome</keyword>
<dbReference type="EMBL" id="CP099421">
    <property type="protein sequence ID" value="USW51882.1"/>
    <property type="molecule type" value="Genomic_DNA"/>
</dbReference>
<dbReference type="Proteomes" id="UP001056384">
    <property type="component" value="Chromosome 4"/>
</dbReference>
<reference evidence="2" key="1">
    <citation type="submission" date="2022-06" db="EMBL/GenBank/DDBJ databases">
        <title>Complete genome sequences of two strains of the flax pathogen Septoria linicola.</title>
        <authorList>
            <person name="Lapalu N."/>
            <person name="Simon A."/>
            <person name="Demenou B."/>
            <person name="Paumier D."/>
            <person name="Guillot M.-P."/>
            <person name="Gout L."/>
            <person name="Valade R."/>
        </authorList>
    </citation>
    <scope>NUCLEOTIDE SEQUENCE</scope>
    <source>
        <strain evidence="2">SE15195</strain>
    </source>
</reference>
<gene>
    <name evidence="2" type="ORF">Slin15195_G052010</name>
</gene>
<protein>
    <recommendedName>
        <fullName evidence="1">DUF6603 domain-containing protein</fullName>
    </recommendedName>
</protein>
<evidence type="ECO:0000313" key="3">
    <source>
        <dbReference type="Proteomes" id="UP001056384"/>
    </source>
</evidence>
<evidence type="ECO:0000259" key="1">
    <source>
        <dbReference type="Pfam" id="PF20248"/>
    </source>
</evidence>
<proteinExistence type="predicted"/>
<accession>A0A9Q9ATT5</accession>
<evidence type="ECO:0000313" key="2">
    <source>
        <dbReference type="EMBL" id="USW51882.1"/>
    </source>
</evidence>
<sequence>MALAYWFPDSDHAEDWVLTIGGYHPQFKKPAHYPDASRLGISWQSCMAGVRLQARFQMDSLSAHFETHADFLVNFEPFQFPGDSGVSIHVDYEIDYGVGHDTISVDVSAGLKLHGPPVGGSAFIDIHVFSTTIDFGQDYQPKPARPLEQFWSPICQGKDEQMKHTVLVESGLVTRDPGQPTNAAASRPDFEVSAHSFQCRVVLRATASSIQHGKDALQSGAPVHAKLCKAAGNNLKSEATIRV</sequence>
<name>A0A9Q9ATT5_9PEZI</name>
<dbReference type="AlphaFoldDB" id="A0A9Q9ATT5"/>
<organism evidence="2 3">
    <name type="scientific">Septoria linicola</name>
    <dbReference type="NCBI Taxonomy" id="215465"/>
    <lineage>
        <taxon>Eukaryota</taxon>
        <taxon>Fungi</taxon>
        <taxon>Dikarya</taxon>
        <taxon>Ascomycota</taxon>
        <taxon>Pezizomycotina</taxon>
        <taxon>Dothideomycetes</taxon>
        <taxon>Dothideomycetidae</taxon>
        <taxon>Mycosphaerellales</taxon>
        <taxon>Mycosphaerellaceae</taxon>
        <taxon>Septoria</taxon>
    </lineage>
</organism>
<dbReference type="InterPro" id="IPR046538">
    <property type="entry name" value="DUF6603"/>
</dbReference>
<feature type="domain" description="DUF6603" evidence="1">
    <location>
        <begin position="1"/>
        <end position="158"/>
    </location>
</feature>
<dbReference type="Pfam" id="PF20248">
    <property type="entry name" value="DUF6603"/>
    <property type="match status" value="1"/>
</dbReference>